<dbReference type="EMBL" id="CM043780">
    <property type="protein sequence ID" value="KAI4836729.1"/>
    <property type="molecule type" value="Genomic_DNA"/>
</dbReference>
<keyword evidence="2" id="KW-1185">Reference proteome</keyword>
<proteinExistence type="predicted"/>
<organism evidence="1 2">
    <name type="scientific">Plasmodium brasilianum</name>
    <dbReference type="NCBI Taxonomy" id="5824"/>
    <lineage>
        <taxon>Eukaryota</taxon>
        <taxon>Sar</taxon>
        <taxon>Alveolata</taxon>
        <taxon>Apicomplexa</taxon>
        <taxon>Aconoidasida</taxon>
        <taxon>Haemosporida</taxon>
        <taxon>Plasmodiidae</taxon>
        <taxon>Plasmodium</taxon>
        <taxon>Plasmodium (Plasmodium)</taxon>
    </lineage>
</organism>
<sequence length="1147" mass="130491">MNFVKKKRLGRARDMSVKLRELIRSIRNCKTAAEERSVVAKECALIRTAFKEEDNIYRHRNVAKLLFINMLGYPTYFGQIECLKLIASNKFTFKRIGYLGLTILLDENTDILMLVTNSIKNDLRNSNQYINGLALCALGNIANSEMCSSLRHEIVEMMNINNPYIKKKAVMCAIRILKKTNDIEELFIEKISNLLDDRNHGVLSAGVTLMLTLIEKNPQYKHILRVYTSKIVKILKSCVMSGYSHGAEYDIYGINDPFLQVKILKLLKYLNCEGTGRSGNSNKQNRGSINNRNDECDKNQSSKNFTSDEFMTRQDVHAHTEGKVTNMEGTYHDVNSNINNNSNISDSYNSNRNNNISNNNISNNNNSNVSNSNVSNSNVSNSLYDMDEVNSVLAQVATNTDSLKNVGNAILYECVKTITYISSDPGLLVLAVNVLGKFLQNNDNNIRYVGLCTLQKLLKKDPKTLHIYRNTIIECLKDQDISIRKKALDVAFALITKDSLKVMIKELLNYLLVADMEIKSDIVSNICVAVNKYAPNVQYLLDTYIKLFCLAGNFIQDHIKDDFIYYLLQNPEFHSYVVFKIFFSIKENIDQYALIQVGIWCIGELGDILIQEKNIGPDEEVITVTHDDVFNLLEKIVKTYERNGIKELHNINIKDPIHNIIYNKSLNILEDNSNIGNNSNSNSNRNRSNNSNSNIHSSNNNIRISSCGGSANTNAFICCNINENANNDDNNIIMQYILMCLNKLTVRFPTQKNKIEKIIQRYKKNKCIEIQQRACEFHAFMNPQWDDIREDILLRIPPCTKKVNRRKNTNQEDVDPLYNDTVIDSSNKQNAPTDVPNDAQSNNSAYVDLLDLDDVLGIQSTVSKNDDPNNFRSTNCISNINNFSSSREHTTFLMKDNNIDMNKTSNPDSNLNINDSHFNKVDTLNISDTFKINNSPTKDNPTIDNIVSCDSIQKIENNSELVHKKNEDILADLFGSISIDQPKDNMQNGSSQNGNNSVNLLDDIQTVEHGDILNLNLIDDKSEKKKVLIQPMKIYDKNNIEMSFHFEKEDLDSENTIIKATYSNKSSSLISSFIFEAVVPNYVKMEILAASSRELLPFKENIIKQDLKIVNKLFKKKPVLMKVRISYTKNNENFQDFINIGNFPDAL</sequence>
<accession>A0ACB9Y7R5</accession>
<comment type="caution">
    <text evidence="1">The sequence shown here is derived from an EMBL/GenBank/DDBJ whole genome shotgun (WGS) entry which is preliminary data.</text>
</comment>
<dbReference type="Proteomes" id="UP001056978">
    <property type="component" value="Chromosome 12"/>
</dbReference>
<evidence type="ECO:0000313" key="1">
    <source>
        <dbReference type="EMBL" id="KAI4836729.1"/>
    </source>
</evidence>
<reference evidence="1" key="1">
    <citation type="submission" date="2022-06" db="EMBL/GenBank/DDBJ databases">
        <title>The First Complete Genome of the Simian Malaria Parasite Plasmodium brasilianum.</title>
        <authorList>
            <person name="Bajic M."/>
            <person name="Ravishankar S."/>
        </authorList>
    </citation>
    <scope>NUCLEOTIDE SEQUENCE</scope>
    <source>
        <strain evidence="1">Bolivian I</strain>
    </source>
</reference>
<protein>
    <submittedName>
        <fullName evidence="1">AP-1 complex subunit gamma</fullName>
    </submittedName>
</protein>
<evidence type="ECO:0000313" key="2">
    <source>
        <dbReference type="Proteomes" id="UP001056978"/>
    </source>
</evidence>
<gene>
    <name evidence="1" type="ORF">MKS88_004532</name>
</gene>
<name>A0ACB9Y7R5_PLABR</name>